<dbReference type="Pfam" id="PF01244">
    <property type="entry name" value="Peptidase_M19"/>
    <property type="match status" value="1"/>
</dbReference>
<organism evidence="1">
    <name type="scientific">uncultured Sphingopyxis sp</name>
    <dbReference type="NCBI Taxonomy" id="310581"/>
    <lineage>
        <taxon>Bacteria</taxon>
        <taxon>Pseudomonadati</taxon>
        <taxon>Pseudomonadota</taxon>
        <taxon>Alphaproteobacteria</taxon>
        <taxon>Sphingomonadales</taxon>
        <taxon>Sphingomonadaceae</taxon>
        <taxon>Sphingopyxis</taxon>
        <taxon>environmental samples</taxon>
    </lineage>
</organism>
<evidence type="ECO:0000313" key="1">
    <source>
        <dbReference type="EMBL" id="SBV32401.1"/>
    </source>
</evidence>
<accession>A0A1Y5PR13</accession>
<dbReference type="PANTHER" id="PTHR10443">
    <property type="entry name" value="MICROSOMAL DIPEPTIDASE"/>
    <property type="match status" value="1"/>
</dbReference>
<dbReference type="InterPro" id="IPR032466">
    <property type="entry name" value="Metal_Hydrolase"/>
</dbReference>
<gene>
    <name evidence="1" type="ORF">SPPYR_1281</name>
</gene>
<dbReference type="KEGG" id="sphu:SPPYR_1281"/>
<sequence>MMSSQELLQSALVWDNHACPPLRPNDVEFLPALDRYRAVGVDVVSLNVGFGEQGIEDHIRMLGMLRGWIAAHPSRYRLVGSVRDIREAQAAGQLAIYFDVEGMRALGGQVDLVRLYYDLGVRWMLIAYNHRNEAGSGCQDDADEGLTDFGRRAIDEMNRVGMLPCCSHTGYRTAAEVIDYSPEPVIFSHSNARALWDHPRNIPDDLMRRCADKGGVIGINGVGLFLGTDRETAPLIARHIDHAIAVAGEDHVALGIDYVFDLSELDDYVAEMAGTFPASYGYSAGMRLTAPEELPLVVDSLVALGHPARRIEKILGGNLLKLASDRWT</sequence>
<dbReference type="GO" id="GO:0006508">
    <property type="term" value="P:proteolysis"/>
    <property type="evidence" value="ECO:0007669"/>
    <property type="project" value="InterPro"/>
</dbReference>
<reference evidence="1" key="1">
    <citation type="submission" date="2016-03" db="EMBL/GenBank/DDBJ databases">
        <authorList>
            <person name="Ploux O."/>
        </authorList>
    </citation>
    <scope>NUCLEOTIDE SEQUENCE</scope>
    <source>
        <strain evidence="1">UC10</strain>
    </source>
</reference>
<dbReference type="PANTHER" id="PTHR10443:SF12">
    <property type="entry name" value="DIPEPTIDASE"/>
    <property type="match status" value="1"/>
</dbReference>
<proteinExistence type="predicted"/>
<dbReference type="EMBL" id="LT598653">
    <property type="protein sequence ID" value="SBV32401.1"/>
    <property type="molecule type" value="Genomic_DNA"/>
</dbReference>
<dbReference type="InterPro" id="IPR008257">
    <property type="entry name" value="Pept_M19"/>
</dbReference>
<dbReference type="PROSITE" id="PS51365">
    <property type="entry name" value="RENAL_DIPEPTIDASE_2"/>
    <property type="match status" value="1"/>
</dbReference>
<name>A0A1Y5PR13_9SPHN</name>
<dbReference type="GO" id="GO:0070573">
    <property type="term" value="F:metallodipeptidase activity"/>
    <property type="evidence" value="ECO:0007669"/>
    <property type="project" value="InterPro"/>
</dbReference>
<dbReference type="AlphaFoldDB" id="A0A1Y5PR13"/>
<dbReference type="Gene3D" id="3.20.20.140">
    <property type="entry name" value="Metal-dependent hydrolases"/>
    <property type="match status" value="1"/>
</dbReference>
<dbReference type="SUPFAM" id="SSF51556">
    <property type="entry name" value="Metallo-dependent hydrolases"/>
    <property type="match status" value="1"/>
</dbReference>
<dbReference type="RefSeq" id="WP_295325404.1">
    <property type="nucleotide sequence ID" value="NZ_LT598653.1"/>
</dbReference>
<protein>
    <submittedName>
        <fullName evidence="1">Zn-dependent dipeptidase, microsomal dipeptidase</fullName>
    </submittedName>
</protein>